<evidence type="ECO:0000256" key="1">
    <source>
        <dbReference type="ARBA" id="ARBA00011764"/>
    </source>
</evidence>
<dbReference type="Pfam" id="PF13873">
    <property type="entry name" value="Myb_DNA-bind_5"/>
    <property type="match status" value="1"/>
</dbReference>
<evidence type="ECO:0000259" key="8">
    <source>
        <dbReference type="Pfam" id="PF13873"/>
    </source>
</evidence>
<sequence>MLQSTLGQAQRFKKRERTQNWAYEEKHFLLELCRKDMHIIENKRLDSALTMLKNRAWKIIHQQFAIAFGTDRNCNRLKEQWRRMKACTRAEMLDYQQRIQRFGQEVADRKKPSQFTFEIWEFMQEAKKVCKNELMDDVDYSKIKLSLEENLPHGVSIKDCSDENDDESSSMWEKTSQNICEVQIKEDSQDELEEYEKGPMAKYPRMRGFSNASSPFGAPVVSAADTARFNELLASSFANHLSGANGNSNSNSNSSNNNNNNNGSTNHNHSINNNNANNNNNNNSSSTNANKLLEAAGLELYNRTAAAAAAAAAASGGCFGSESSLVDLTGGNGNASAASSQLDLSNTLEALNLLKNRFHRISQMGHWKTAFQEAQGHLSSANHPPPDSPTLVAGGSNHGGGSGVGMDGTSIMANGGIDLISHNRIGSPPPAPPSMLPAGGNGAAGAAGGPSMSPESVLARAIEQQHRQSEHELRMEILKTDLATAKINQETAELNRQLVLQKLRQTRRHAAEEDGVGGGGGLTEDDAGEEDAGSSNNVSNLSITVGEQRLAEPAVSLPASPEHAPAAHSSLLVTAGTTTTPSALSLIAVKAE</sequence>
<evidence type="ECO:0000256" key="2">
    <source>
        <dbReference type="ARBA" id="ARBA00016807"/>
    </source>
</evidence>
<keyword evidence="3" id="KW-0805">Transcription regulation</keyword>
<reference evidence="9 10" key="1">
    <citation type="journal article" date="2017" name="G3 (Bethesda)">
        <title>The Physical Genome Mapping of Anopheles albimanus Corrected Scaffold Misassemblies and Identified Interarm Rearrangements in Genus Anopheles.</title>
        <authorList>
            <person name="Artemov G.N."/>
            <person name="Peery A.N."/>
            <person name="Jiang X."/>
            <person name="Tu Z."/>
            <person name="Stegniy V.N."/>
            <person name="Sharakhova M.V."/>
            <person name="Sharakhov I.V."/>
        </authorList>
    </citation>
    <scope>NUCLEOTIDE SEQUENCE [LARGE SCALE GENOMIC DNA]</scope>
    <source>
        <strain evidence="9 10">ALBI9_A</strain>
    </source>
</reference>
<feature type="region of interest" description="Disordered" evidence="7">
    <location>
        <begin position="156"/>
        <end position="175"/>
    </location>
</feature>
<feature type="region of interest" description="Disordered" evidence="7">
    <location>
        <begin position="509"/>
        <end position="539"/>
    </location>
</feature>
<evidence type="ECO:0000256" key="6">
    <source>
        <dbReference type="ARBA" id="ARBA00025466"/>
    </source>
</evidence>
<evidence type="ECO:0000256" key="4">
    <source>
        <dbReference type="ARBA" id="ARBA00023125"/>
    </source>
</evidence>
<keyword evidence="5" id="KW-0804">Transcription</keyword>
<feature type="region of interest" description="Disordered" evidence="7">
    <location>
        <begin position="425"/>
        <end position="453"/>
    </location>
</feature>
<dbReference type="VEuPathDB" id="VectorBase:AALB005438"/>
<feature type="region of interest" description="Disordered" evidence="7">
    <location>
        <begin position="244"/>
        <end position="288"/>
    </location>
</feature>
<evidence type="ECO:0000256" key="3">
    <source>
        <dbReference type="ARBA" id="ARBA00023015"/>
    </source>
</evidence>
<feature type="compositionally biased region" description="Gly residues" evidence="7">
    <location>
        <begin position="439"/>
        <end position="448"/>
    </location>
</feature>
<comment type="subunit">
    <text evidence="1">Self-associates forming complexes of several hundred monomers.</text>
</comment>
<name>A0A182FFZ6_ANOAL</name>
<organism evidence="9 10">
    <name type="scientific">Anopheles albimanus</name>
    <name type="common">New world malaria mosquito</name>
    <dbReference type="NCBI Taxonomy" id="7167"/>
    <lineage>
        <taxon>Eukaryota</taxon>
        <taxon>Metazoa</taxon>
        <taxon>Ecdysozoa</taxon>
        <taxon>Arthropoda</taxon>
        <taxon>Hexapoda</taxon>
        <taxon>Insecta</taxon>
        <taxon>Pterygota</taxon>
        <taxon>Neoptera</taxon>
        <taxon>Endopterygota</taxon>
        <taxon>Diptera</taxon>
        <taxon>Nematocera</taxon>
        <taxon>Culicoidea</taxon>
        <taxon>Culicidae</taxon>
        <taxon>Anophelinae</taxon>
        <taxon>Anopheles</taxon>
    </lineage>
</organism>
<reference evidence="9" key="2">
    <citation type="submission" date="2022-08" db="UniProtKB">
        <authorList>
            <consortium name="EnsemblMetazoa"/>
        </authorList>
    </citation>
    <scope>IDENTIFICATION</scope>
    <source>
        <strain evidence="9">STECLA/ALBI9_A</strain>
    </source>
</reference>
<dbReference type="GO" id="GO:0003677">
    <property type="term" value="F:DNA binding"/>
    <property type="evidence" value="ECO:0007669"/>
    <property type="project" value="UniProtKB-KW"/>
</dbReference>
<dbReference type="Proteomes" id="UP000069272">
    <property type="component" value="Chromosome 3L"/>
</dbReference>
<feature type="region of interest" description="Disordered" evidence="7">
    <location>
        <begin position="553"/>
        <end position="575"/>
    </location>
</feature>
<evidence type="ECO:0000256" key="7">
    <source>
        <dbReference type="SAM" id="MobiDB-lite"/>
    </source>
</evidence>
<feature type="domain" description="Myb/SANT-like DNA-binding" evidence="8">
    <location>
        <begin position="17"/>
        <end position="93"/>
    </location>
</feature>
<evidence type="ECO:0000313" key="9">
    <source>
        <dbReference type="EnsemblMetazoa" id="AALB005438-PA"/>
    </source>
</evidence>
<dbReference type="PANTHER" id="PTHR21411:SF0">
    <property type="entry name" value="REGULATORY PROTEIN ZESTE"/>
    <property type="match status" value="1"/>
</dbReference>
<evidence type="ECO:0000256" key="5">
    <source>
        <dbReference type="ARBA" id="ARBA00023163"/>
    </source>
</evidence>
<keyword evidence="4" id="KW-0238">DNA-binding</keyword>
<protein>
    <recommendedName>
        <fullName evidence="2">Regulatory protein zeste</fullName>
    </recommendedName>
</protein>
<feature type="compositionally biased region" description="Acidic residues" evidence="7">
    <location>
        <begin position="523"/>
        <end position="532"/>
    </location>
</feature>
<comment type="function">
    <text evidence="6">Involved in transvection phenomena (= synapsis-dependent gene expression), where the synaptic pairing of chromosomes carrying genes with which zeste interacts influences the expression of these genes. Zeste binds to DNA and stimulates transcription from a nearby promoter.</text>
</comment>
<dbReference type="STRING" id="7167.A0A182FFZ6"/>
<keyword evidence="10" id="KW-1185">Reference proteome</keyword>
<accession>A0A182FFZ6</accession>
<dbReference type="VEuPathDB" id="VectorBase:AALB20_030226"/>
<feature type="compositionally biased region" description="Low complexity" evidence="7">
    <location>
        <begin position="556"/>
        <end position="571"/>
    </location>
</feature>
<proteinExistence type="predicted"/>
<dbReference type="AlphaFoldDB" id="A0A182FFZ6"/>
<evidence type="ECO:0000313" key="10">
    <source>
        <dbReference type="Proteomes" id="UP000069272"/>
    </source>
</evidence>
<dbReference type="EnsemblMetazoa" id="AALB005438-RA">
    <property type="protein sequence ID" value="AALB005438-PA"/>
    <property type="gene ID" value="AALB005438"/>
</dbReference>
<dbReference type="InterPro" id="IPR028002">
    <property type="entry name" value="Myb_DNA-bind_5"/>
</dbReference>
<dbReference type="PANTHER" id="PTHR21411">
    <property type="entry name" value="APONTIC"/>
    <property type="match status" value="1"/>
</dbReference>